<dbReference type="GO" id="GO:0001228">
    <property type="term" value="F:DNA-binding transcription activator activity, RNA polymerase II-specific"/>
    <property type="evidence" value="ECO:0007669"/>
    <property type="project" value="TreeGrafter"/>
</dbReference>
<dbReference type="InterPro" id="IPR036910">
    <property type="entry name" value="HMG_box_dom_sf"/>
</dbReference>
<keyword evidence="6" id="KW-1185">Reference proteome</keyword>
<feature type="DNA-binding region" description="HMG box" evidence="3">
    <location>
        <begin position="6"/>
        <end position="76"/>
    </location>
</feature>
<sequence>KKPPRIPRPENAFMLFRKHFCRYEYKRGHTDISSAPTLSKFIGFRWRKLPDEEKDPWRKKAEQVKGLHQKTHPGYKFCPVSKK</sequence>
<name>A0A067SWG9_GALM3</name>
<dbReference type="GO" id="GO:0000122">
    <property type="term" value="P:negative regulation of transcription by RNA polymerase II"/>
    <property type="evidence" value="ECO:0007669"/>
    <property type="project" value="TreeGrafter"/>
</dbReference>
<dbReference type="PANTHER" id="PTHR10270:SF161">
    <property type="entry name" value="SEX-DETERMINING REGION Y PROTEIN"/>
    <property type="match status" value="1"/>
</dbReference>
<dbReference type="EMBL" id="KL142390">
    <property type="protein sequence ID" value="KDR72014.1"/>
    <property type="molecule type" value="Genomic_DNA"/>
</dbReference>
<gene>
    <name evidence="5" type="ORF">GALMADRAFT_33159</name>
</gene>
<evidence type="ECO:0000259" key="4">
    <source>
        <dbReference type="PROSITE" id="PS50118"/>
    </source>
</evidence>
<evidence type="ECO:0000313" key="6">
    <source>
        <dbReference type="Proteomes" id="UP000027222"/>
    </source>
</evidence>
<dbReference type="SMART" id="SM00398">
    <property type="entry name" value="HMG"/>
    <property type="match status" value="1"/>
</dbReference>
<keyword evidence="3" id="KW-0539">Nucleus</keyword>
<dbReference type="InterPro" id="IPR009071">
    <property type="entry name" value="HMG_box_dom"/>
</dbReference>
<dbReference type="AlphaFoldDB" id="A0A067SWG9"/>
<keyword evidence="2" id="KW-0804">Transcription</keyword>
<accession>A0A067SWG9</accession>
<dbReference type="CDD" id="cd01389">
    <property type="entry name" value="HMG-box_ROX1-like"/>
    <property type="match status" value="1"/>
</dbReference>
<dbReference type="PROSITE" id="PS50118">
    <property type="entry name" value="HMG_BOX_2"/>
    <property type="match status" value="1"/>
</dbReference>
<dbReference type="GO" id="GO:0005634">
    <property type="term" value="C:nucleus"/>
    <property type="evidence" value="ECO:0007669"/>
    <property type="project" value="UniProtKB-UniRule"/>
</dbReference>
<dbReference type="InterPro" id="IPR050140">
    <property type="entry name" value="SRY-related_HMG-box_TF-like"/>
</dbReference>
<dbReference type="PANTHER" id="PTHR10270">
    <property type="entry name" value="SOX TRANSCRIPTION FACTOR"/>
    <property type="match status" value="1"/>
</dbReference>
<dbReference type="GO" id="GO:0000978">
    <property type="term" value="F:RNA polymerase II cis-regulatory region sequence-specific DNA binding"/>
    <property type="evidence" value="ECO:0007669"/>
    <property type="project" value="TreeGrafter"/>
</dbReference>
<dbReference type="OrthoDB" id="6247875at2759"/>
<evidence type="ECO:0000313" key="5">
    <source>
        <dbReference type="EMBL" id="KDR72014.1"/>
    </source>
</evidence>
<proteinExistence type="predicted"/>
<evidence type="ECO:0000256" key="3">
    <source>
        <dbReference type="PROSITE-ProRule" id="PRU00267"/>
    </source>
</evidence>
<protein>
    <recommendedName>
        <fullName evidence="4">HMG box domain-containing protein</fullName>
    </recommendedName>
</protein>
<evidence type="ECO:0000256" key="2">
    <source>
        <dbReference type="ARBA" id="ARBA00023163"/>
    </source>
</evidence>
<dbReference type="HOGENOM" id="CLU_082854_6_2_1"/>
<feature type="domain" description="HMG box" evidence="4">
    <location>
        <begin position="6"/>
        <end position="76"/>
    </location>
</feature>
<reference evidence="6" key="1">
    <citation type="journal article" date="2014" name="Proc. Natl. Acad. Sci. U.S.A.">
        <title>Extensive sampling of basidiomycete genomes demonstrates inadequacy of the white-rot/brown-rot paradigm for wood decay fungi.</title>
        <authorList>
            <person name="Riley R."/>
            <person name="Salamov A.A."/>
            <person name="Brown D.W."/>
            <person name="Nagy L.G."/>
            <person name="Floudas D."/>
            <person name="Held B.W."/>
            <person name="Levasseur A."/>
            <person name="Lombard V."/>
            <person name="Morin E."/>
            <person name="Otillar R."/>
            <person name="Lindquist E.A."/>
            <person name="Sun H."/>
            <person name="LaButti K.M."/>
            <person name="Schmutz J."/>
            <person name="Jabbour D."/>
            <person name="Luo H."/>
            <person name="Baker S.E."/>
            <person name="Pisabarro A.G."/>
            <person name="Walton J.D."/>
            <person name="Blanchette R.A."/>
            <person name="Henrissat B."/>
            <person name="Martin F."/>
            <person name="Cullen D."/>
            <person name="Hibbett D.S."/>
            <person name="Grigoriev I.V."/>
        </authorList>
    </citation>
    <scope>NUCLEOTIDE SEQUENCE [LARGE SCALE GENOMIC DNA]</scope>
    <source>
        <strain evidence="6">CBS 339.88</strain>
    </source>
</reference>
<organism evidence="5 6">
    <name type="scientific">Galerina marginata (strain CBS 339.88)</name>
    <dbReference type="NCBI Taxonomy" id="685588"/>
    <lineage>
        <taxon>Eukaryota</taxon>
        <taxon>Fungi</taxon>
        <taxon>Dikarya</taxon>
        <taxon>Basidiomycota</taxon>
        <taxon>Agaricomycotina</taxon>
        <taxon>Agaricomycetes</taxon>
        <taxon>Agaricomycetidae</taxon>
        <taxon>Agaricales</taxon>
        <taxon>Agaricineae</taxon>
        <taxon>Strophariaceae</taxon>
        <taxon>Galerina</taxon>
    </lineage>
</organism>
<dbReference type="Proteomes" id="UP000027222">
    <property type="component" value="Unassembled WGS sequence"/>
</dbReference>
<dbReference type="Gene3D" id="1.10.30.10">
    <property type="entry name" value="High mobility group box domain"/>
    <property type="match status" value="1"/>
</dbReference>
<dbReference type="STRING" id="685588.A0A067SWG9"/>
<feature type="non-terminal residue" evidence="5">
    <location>
        <position position="83"/>
    </location>
</feature>
<dbReference type="GO" id="GO:0030154">
    <property type="term" value="P:cell differentiation"/>
    <property type="evidence" value="ECO:0007669"/>
    <property type="project" value="TreeGrafter"/>
</dbReference>
<keyword evidence="1 3" id="KW-0238">DNA-binding</keyword>
<feature type="non-terminal residue" evidence="5">
    <location>
        <position position="1"/>
    </location>
</feature>
<dbReference type="SUPFAM" id="SSF47095">
    <property type="entry name" value="HMG-box"/>
    <property type="match status" value="1"/>
</dbReference>
<evidence type="ECO:0000256" key="1">
    <source>
        <dbReference type="ARBA" id="ARBA00023125"/>
    </source>
</evidence>
<dbReference type="Pfam" id="PF00505">
    <property type="entry name" value="HMG_box"/>
    <property type="match status" value="1"/>
</dbReference>